<dbReference type="EMBL" id="LUKE01000001">
    <property type="protein sequence ID" value="KYG67267.1"/>
    <property type="molecule type" value="Genomic_DNA"/>
</dbReference>
<reference evidence="1 2" key="1">
    <citation type="submission" date="2016-03" db="EMBL/GenBank/DDBJ databases">
        <authorList>
            <person name="Ploux O."/>
        </authorList>
    </citation>
    <scope>NUCLEOTIDE SEQUENCE [LARGE SCALE GENOMIC DNA]</scope>
    <source>
        <strain evidence="1 2">R0</strain>
    </source>
</reference>
<name>A0A150WSG5_BDEBC</name>
<accession>A0A150WSG5</accession>
<evidence type="ECO:0008006" key="3">
    <source>
        <dbReference type="Google" id="ProtNLM"/>
    </source>
</evidence>
<keyword evidence="2" id="KW-1185">Reference proteome</keyword>
<dbReference type="OrthoDB" id="10013251at2"/>
<sequence>MSETTAGSLKIRIGFLLAGLSLAASSYFFLSHSQESPNSRKSIATSRDHLPASAEENIAIAPTTVDEPANENLKPVIQNTLAETSPAKVSTVQIEMAPQVIPEKNPETLKTSKEEETKLLLPKIDFWAWAGLGVNYTSSSQTVEGFSELEFGRIKGPSTMLRAGFYVSDNAGLELGFKNTPGEAKSSESITVNDGEYNWLTMSAEALYRPVEKVKHSEWTWRLGLQQHQMPFLHVDGANEVSMVETSMTNLSLGFEYKKQLKKRLRLEWLMRYQYPIAASNNEGTNFKVSPTVSFDGSLGTAYQLSENTFIGVYWYGQYHDFDFKYQTPSTAEVSGRQSLFFTNFDLRLGMEF</sequence>
<dbReference type="RefSeq" id="WP_061834842.1">
    <property type="nucleotide sequence ID" value="NZ_LUKE01000001.1"/>
</dbReference>
<comment type="caution">
    <text evidence="1">The sequence shown here is derived from an EMBL/GenBank/DDBJ whole genome shotgun (WGS) entry which is preliminary data.</text>
</comment>
<dbReference type="Proteomes" id="UP000075320">
    <property type="component" value="Unassembled WGS sequence"/>
</dbReference>
<evidence type="ECO:0000313" key="2">
    <source>
        <dbReference type="Proteomes" id="UP000075320"/>
    </source>
</evidence>
<protein>
    <recommendedName>
        <fullName evidence="3">Outer membrane protein beta-barrel domain-containing protein</fullName>
    </recommendedName>
</protein>
<evidence type="ECO:0000313" key="1">
    <source>
        <dbReference type="EMBL" id="KYG67267.1"/>
    </source>
</evidence>
<dbReference type="AlphaFoldDB" id="A0A150WSG5"/>
<gene>
    <name evidence="1" type="ORF">AZI86_09695</name>
</gene>
<organism evidence="1 2">
    <name type="scientific">Bdellovibrio bacteriovorus</name>
    <dbReference type="NCBI Taxonomy" id="959"/>
    <lineage>
        <taxon>Bacteria</taxon>
        <taxon>Pseudomonadati</taxon>
        <taxon>Bdellovibrionota</taxon>
        <taxon>Bdellovibrionia</taxon>
        <taxon>Bdellovibrionales</taxon>
        <taxon>Pseudobdellovibrionaceae</taxon>
        <taxon>Bdellovibrio</taxon>
    </lineage>
</organism>
<proteinExistence type="predicted"/>